<proteinExistence type="predicted"/>
<gene>
    <name evidence="2" type="ORF">ACFQRB_09445</name>
</gene>
<dbReference type="InterPro" id="IPR012859">
    <property type="entry name" value="Pilin_N_archaeal"/>
</dbReference>
<reference evidence="2 3" key="1">
    <citation type="journal article" date="2019" name="Int. J. Syst. Evol. Microbiol.">
        <title>The Global Catalogue of Microorganisms (GCM) 10K type strain sequencing project: providing services to taxonomists for standard genome sequencing and annotation.</title>
        <authorList>
            <consortium name="The Broad Institute Genomics Platform"/>
            <consortium name="The Broad Institute Genome Sequencing Center for Infectious Disease"/>
            <person name="Wu L."/>
            <person name="Ma J."/>
        </authorList>
    </citation>
    <scope>NUCLEOTIDE SEQUENCE [LARGE SCALE GENOMIC DNA]</scope>
    <source>
        <strain evidence="2 3">DT92</strain>
    </source>
</reference>
<dbReference type="EMBL" id="JBHSZG010000001">
    <property type="protein sequence ID" value="MFC7136660.1"/>
    <property type="molecule type" value="Genomic_DNA"/>
</dbReference>
<evidence type="ECO:0000313" key="2">
    <source>
        <dbReference type="EMBL" id="MFC7136660.1"/>
    </source>
</evidence>
<evidence type="ECO:0000313" key="3">
    <source>
        <dbReference type="Proteomes" id="UP001596368"/>
    </source>
</evidence>
<comment type="caution">
    <text evidence="2">The sequence shown here is derived from an EMBL/GenBank/DDBJ whole genome shotgun (WGS) entry which is preliminary data.</text>
</comment>
<feature type="domain" description="Archaeal Type IV pilin N-terminal" evidence="1">
    <location>
        <begin position="2"/>
        <end position="68"/>
    </location>
</feature>
<organism evidence="2 3">
    <name type="scientific">Halobaculum litoreum</name>
    <dbReference type="NCBI Taxonomy" id="3031998"/>
    <lineage>
        <taxon>Archaea</taxon>
        <taxon>Methanobacteriati</taxon>
        <taxon>Methanobacteriota</taxon>
        <taxon>Stenosarchaea group</taxon>
        <taxon>Halobacteria</taxon>
        <taxon>Halobacteriales</taxon>
        <taxon>Haloferacaceae</taxon>
        <taxon>Halobaculum</taxon>
    </lineage>
</organism>
<dbReference type="Pfam" id="PF07790">
    <property type="entry name" value="Pilin_N"/>
    <property type="match status" value="1"/>
</dbReference>
<name>A0ABD5XUE0_9EURY</name>
<evidence type="ECO:0000259" key="1">
    <source>
        <dbReference type="Pfam" id="PF07790"/>
    </source>
</evidence>
<keyword evidence="3" id="KW-1185">Reference proteome</keyword>
<accession>A0ABD5XUE0</accession>
<sequence>MTPVIATVTMVAITVLLAAVLATAMLGVSGTVGPGPPTTSVEFTYLSSGAEYEVVATVVGGETITTENTGNLSLVAETGQSVNVSRSRFPLTGGDDVILGEDNPIDPGTTVRLVWEGPDGQSAVIRSGRTPY</sequence>
<dbReference type="Proteomes" id="UP001596368">
    <property type="component" value="Unassembled WGS sequence"/>
</dbReference>
<protein>
    <submittedName>
        <fullName evidence="2">Type IV pilin</fullName>
    </submittedName>
</protein>
<dbReference type="AlphaFoldDB" id="A0ABD5XUE0"/>